<gene>
    <name evidence="2" type="ORF">ACFQS1_28780</name>
</gene>
<evidence type="ECO:0000256" key="1">
    <source>
        <dbReference type="SAM" id="Phobius"/>
    </source>
</evidence>
<keyword evidence="1" id="KW-0472">Membrane</keyword>
<evidence type="ECO:0008006" key="4">
    <source>
        <dbReference type="Google" id="ProtNLM"/>
    </source>
</evidence>
<sequence>MAAVAHVLRGHSAPSWWRSDWDARRLLRFFAGLAMLALAFAGPVAAPESAAPSPAVITTATAETSVTVSDSASALSPVRVVAVPGSPEPAAVIVVSAALTVVLAGAALRVRGQRAPPTA</sequence>
<name>A0ABW2I0Y4_9ACTN</name>
<feature type="transmembrane region" description="Helical" evidence="1">
    <location>
        <begin position="90"/>
        <end position="110"/>
    </location>
</feature>
<evidence type="ECO:0000313" key="3">
    <source>
        <dbReference type="Proteomes" id="UP001596548"/>
    </source>
</evidence>
<dbReference type="Proteomes" id="UP001596548">
    <property type="component" value="Unassembled WGS sequence"/>
</dbReference>
<comment type="caution">
    <text evidence="2">The sequence shown here is derived from an EMBL/GenBank/DDBJ whole genome shotgun (WGS) entry which is preliminary data.</text>
</comment>
<keyword evidence="3" id="KW-1185">Reference proteome</keyword>
<feature type="transmembrane region" description="Helical" evidence="1">
    <location>
        <begin position="26"/>
        <end position="46"/>
    </location>
</feature>
<protein>
    <recommendedName>
        <fullName evidence="4">PEP-CTERM sorting domain-containing protein</fullName>
    </recommendedName>
</protein>
<dbReference type="EMBL" id="JBHTBJ010000028">
    <property type="protein sequence ID" value="MFC7278000.1"/>
    <property type="molecule type" value="Genomic_DNA"/>
</dbReference>
<accession>A0ABW2I0Y4</accession>
<keyword evidence="1" id="KW-1133">Transmembrane helix</keyword>
<reference evidence="3" key="1">
    <citation type="journal article" date="2019" name="Int. J. Syst. Evol. Microbiol.">
        <title>The Global Catalogue of Microorganisms (GCM) 10K type strain sequencing project: providing services to taxonomists for standard genome sequencing and annotation.</title>
        <authorList>
            <consortium name="The Broad Institute Genomics Platform"/>
            <consortium name="The Broad Institute Genome Sequencing Center for Infectious Disease"/>
            <person name="Wu L."/>
            <person name="Ma J."/>
        </authorList>
    </citation>
    <scope>NUCLEOTIDE SEQUENCE [LARGE SCALE GENOMIC DNA]</scope>
    <source>
        <strain evidence="3">XZYJT-10</strain>
    </source>
</reference>
<proteinExistence type="predicted"/>
<dbReference type="RefSeq" id="WP_378974320.1">
    <property type="nucleotide sequence ID" value="NZ_JBHTBJ010000028.1"/>
</dbReference>
<keyword evidence="1" id="KW-0812">Transmembrane</keyword>
<organism evidence="2 3">
    <name type="scientific">Paractinoplanes rhizophilus</name>
    <dbReference type="NCBI Taxonomy" id="1416877"/>
    <lineage>
        <taxon>Bacteria</taxon>
        <taxon>Bacillati</taxon>
        <taxon>Actinomycetota</taxon>
        <taxon>Actinomycetes</taxon>
        <taxon>Micromonosporales</taxon>
        <taxon>Micromonosporaceae</taxon>
        <taxon>Paractinoplanes</taxon>
    </lineage>
</organism>
<evidence type="ECO:0000313" key="2">
    <source>
        <dbReference type="EMBL" id="MFC7278000.1"/>
    </source>
</evidence>